<gene>
    <name evidence="15" type="primary">bcp</name>
    <name evidence="15" type="ORF">RGR602_CH02063</name>
</gene>
<sequence>MAVLGIGATAPDFNLPRDGGGRVSLADFRGKPLVLFFYPKDDTTGCTAESLAFTALADEFDAAGAAVVGMSPDSVKCHERFIKKYSLSVALASDEEKTTLQAYGVWKEKSMYGRSFMGVERTTFLIRTDGTVAMIWQKVKVPGHAEDVLKALRNLTA</sequence>
<dbReference type="FunFam" id="3.40.30.10:FF:000007">
    <property type="entry name" value="Thioredoxin-dependent thiol peroxidase"/>
    <property type="match status" value="1"/>
</dbReference>
<evidence type="ECO:0000256" key="4">
    <source>
        <dbReference type="ARBA" id="ARBA00022559"/>
    </source>
</evidence>
<comment type="function">
    <text evidence="1">Thiol-specific peroxidase that catalyzes the reduction of hydrogen peroxide and organic hydroperoxides to water and alcohols, respectively. Plays a role in cell protection against oxidative stress by detoxifying peroxides and as sensor of hydrogen peroxide-mediated signaling events.</text>
</comment>
<dbReference type="GO" id="GO:0008379">
    <property type="term" value="F:thioredoxin peroxidase activity"/>
    <property type="evidence" value="ECO:0007669"/>
    <property type="project" value="TreeGrafter"/>
</dbReference>
<dbReference type="CDD" id="cd03017">
    <property type="entry name" value="PRX_BCP"/>
    <property type="match status" value="1"/>
</dbReference>
<keyword evidence="7" id="KW-1015">Disulfide bond</keyword>
<dbReference type="Gene3D" id="3.40.30.10">
    <property type="entry name" value="Glutaredoxin"/>
    <property type="match status" value="1"/>
</dbReference>
<feature type="active site" description="Cysteine sulfenic acid (-SOH) intermediate; for peroxidase activity" evidence="13">
    <location>
        <position position="46"/>
    </location>
</feature>
<evidence type="ECO:0000256" key="1">
    <source>
        <dbReference type="ARBA" id="ARBA00003330"/>
    </source>
</evidence>
<organism evidence="15 16">
    <name type="scientific">Rhizobium gallicum bv. gallicum R602sp</name>
    <dbReference type="NCBI Taxonomy" id="1041138"/>
    <lineage>
        <taxon>Bacteria</taxon>
        <taxon>Pseudomonadati</taxon>
        <taxon>Pseudomonadota</taxon>
        <taxon>Alphaproteobacteria</taxon>
        <taxon>Hyphomicrobiales</taxon>
        <taxon>Rhizobiaceae</taxon>
        <taxon>Rhizobium/Agrobacterium group</taxon>
        <taxon>Rhizobium</taxon>
    </lineage>
</organism>
<proteinExistence type="inferred from homology"/>
<evidence type="ECO:0000256" key="13">
    <source>
        <dbReference type="PIRSR" id="PIRSR000239-1"/>
    </source>
</evidence>
<accession>A0A0B4X2N0</accession>
<dbReference type="PANTHER" id="PTHR42801">
    <property type="entry name" value="THIOREDOXIN-DEPENDENT PEROXIDE REDUCTASE"/>
    <property type="match status" value="1"/>
</dbReference>
<dbReference type="InterPro" id="IPR050924">
    <property type="entry name" value="Peroxiredoxin_BCP/PrxQ"/>
</dbReference>
<keyword evidence="16" id="KW-1185">Reference proteome</keyword>
<protein>
    <recommendedName>
        <fullName evidence="3">thioredoxin-dependent peroxiredoxin</fullName>
        <ecNumber evidence="3">1.11.1.24</ecNumber>
    </recommendedName>
    <alternativeName>
        <fullName evidence="9">Thioredoxin peroxidase</fullName>
    </alternativeName>
    <alternativeName>
        <fullName evidence="11">Thioredoxin-dependent peroxiredoxin Bcp</fullName>
    </alternativeName>
</protein>
<dbReference type="InterPro" id="IPR013766">
    <property type="entry name" value="Thioredoxin_domain"/>
</dbReference>
<evidence type="ECO:0000256" key="5">
    <source>
        <dbReference type="ARBA" id="ARBA00022862"/>
    </source>
</evidence>
<dbReference type="PROSITE" id="PS51352">
    <property type="entry name" value="THIOREDOXIN_2"/>
    <property type="match status" value="1"/>
</dbReference>
<evidence type="ECO:0000256" key="11">
    <source>
        <dbReference type="ARBA" id="ARBA00042639"/>
    </source>
</evidence>
<evidence type="ECO:0000256" key="10">
    <source>
        <dbReference type="ARBA" id="ARBA00038489"/>
    </source>
</evidence>
<keyword evidence="5" id="KW-0049">Antioxidant</keyword>
<comment type="similarity">
    <text evidence="10">Belongs to the peroxiredoxin family. BCP/PrxQ subfamily.</text>
</comment>
<evidence type="ECO:0000256" key="3">
    <source>
        <dbReference type="ARBA" id="ARBA00013017"/>
    </source>
</evidence>
<dbReference type="GO" id="GO:0045454">
    <property type="term" value="P:cell redox homeostasis"/>
    <property type="evidence" value="ECO:0007669"/>
    <property type="project" value="TreeGrafter"/>
</dbReference>
<dbReference type="GO" id="GO:0034599">
    <property type="term" value="P:cellular response to oxidative stress"/>
    <property type="evidence" value="ECO:0007669"/>
    <property type="project" value="TreeGrafter"/>
</dbReference>
<keyword evidence="8" id="KW-0676">Redox-active center</keyword>
<evidence type="ECO:0000256" key="9">
    <source>
        <dbReference type="ARBA" id="ARBA00032824"/>
    </source>
</evidence>
<dbReference type="InterPro" id="IPR000866">
    <property type="entry name" value="AhpC/TSA"/>
</dbReference>
<dbReference type="GO" id="GO:0005737">
    <property type="term" value="C:cytoplasm"/>
    <property type="evidence" value="ECO:0007669"/>
    <property type="project" value="TreeGrafter"/>
</dbReference>
<name>A0A0B4X2N0_9HYPH</name>
<dbReference type="PIRSF" id="PIRSF000239">
    <property type="entry name" value="AHPC"/>
    <property type="match status" value="1"/>
</dbReference>
<dbReference type="RefSeq" id="WP_039844998.1">
    <property type="nucleotide sequence ID" value="NZ_CP006877.1"/>
</dbReference>
<evidence type="ECO:0000256" key="6">
    <source>
        <dbReference type="ARBA" id="ARBA00023002"/>
    </source>
</evidence>
<evidence type="ECO:0000256" key="8">
    <source>
        <dbReference type="ARBA" id="ARBA00023284"/>
    </source>
</evidence>
<evidence type="ECO:0000256" key="2">
    <source>
        <dbReference type="ARBA" id="ARBA00011245"/>
    </source>
</evidence>
<dbReference type="PANTHER" id="PTHR42801:SF4">
    <property type="entry name" value="AHPC_TSA FAMILY PROTEIN"/>
    <property type="match status" value="1"/>
</dbReference>
<evidence type="ECO:0000313" key="15">
    <source>
        <dbReference type="EMBL" id="AJD41391.1"/>
    </source>
</evidence>
<dbReference type="KEGG" id="rga:RGR602_CH02063"/>
<evidence type="ECO:0000256" key="12">
    <source>
        <dbReference type="ARBA" id="ARBA00049091"/>
    </source>
</evidence>
<dbReference type="EC" id="1.11.1.24" evidence="3"/>
<dbReference type="SUPFAM" id="SSF52833">
    <property type="entry name" value="Thioredoxin-like"/>
    <property type="match status" value="1"/>
</dbReference>
<dbReference type="AlphaFoldDB" id="A0A0B4X2N0"/>
<reference evidence="15 16" key="1">
    <citation type="submission" date="2013-11" db="EMBL/GenBank/DDBJ databases">
        <title>Complete genome sequence of Rhizobium gallicum bv. gallicum R602.</title>
        <authorList>
            <person name="Bustos P."/>
            <person name="Santamaria R.I."/>
            <person name="Lozano L."/>
            <person name="Acosta J.L."/>
            <person name="Ormeno-Orrillo E."/>
            <person name="Rogel M.A."/>
            <person name="Romero D."/>
            <person name="Cevallos M.A."/>
            <person name="Martinez-Romero E."/>
            <person name="Gonzalez V."/>
        </authorList>
    </citation>
    <scope>NUCLEOTIDE SEQUENCE [LARGE SCALE GENOMIC DNA]</scope>
    <source>
        <strain evidence="15 16">R602</strain>
    </source>
</reference>
<comment type="subunit">
    <text evidence="2">Monomer.</text>
</comment>
<keyword evidence="4 15" id="KW-0575">Peroxidase</keyword>
<dbReference type="Pfam" id="PF00578">
    <property type="entry name" value="AhpC-TSA"/>
    <property type="match status" value="1"/>
</dbReference>
<evidence type="ECO:0000259" key="14">
    <source>
        <dbReference type="PROSITE" id="PS51352"/>
    </source>
</evidence>
<dbReference type="InterPro" id="IPR024706">
    <property type="entry name" value="Peroxiredoxin_AhpC-typ"/>
</dbReference>
<keyword evidence="6 15" id="KW-0560">Oxidoreductase</keyword>
<comment type="catalytic activity">
    <reaction evidence="12">
        <text>a hydroperoxide + [thioredoxin]-dithiol = an alcohol + [thioredoxin]-disulfide + H2O</text>
        <dbReference type="Rhea" id="RHEA:62620"/>
        <dbReference type="Rhea" id="RHEA-COMP:10698"/>
        <dbReference type="Rhea" id="RHEA-COMP:10700"/>
        <dbReference type="ChEBI" id="CHEBI:15377"/>
        <dbReference type="ChEBI" id="CHEBI:29950"/>
        <dbReference type="ChEBI" id="CHEBI:30879"/>
        <dbReference type="ChEBI" id="CHEBI:35924"/>
        <dbReference type="ChEBI" id="CHEBI:50058"/>
        <dbReference type="EC" id="1.11.1.24"/>
    </reaction>
</comment>
<dbReference type="HOGENOM" id="CLU_042529_14_1_5"/>
<feature type="domain" description="Thioredoxin" evidence="14">
    <location>
        <begin position="4"/>
        <end position="157"/>
    </location>
</feature>
<evidence type="ECO:0000256" key="7">
    <source>
        <dbReference type="ARBA" id="ARBA00023157"/>
    </source>
</evidence>
<dbReference type="EMBL" id="CP006877">
    <property type="protein sequence ID" value="AJD41391.1"/>
    <property type="molecule type" value="Genomic_DNA"/>
</dbReference>
<dbReference type="InterPro" id="IPR036249">
    <property type="entry name" value="Thioredoxin-like_sf"/>
</dbReference>
<evidence type="ECO:0000313" key="16">
    <source>
        <dbReference type="Proteomes" id="UP000031368"/>
    </source>
</evidence>
<dbReference type="Proteomes" id="UP000031368">
    <property type="component" value="Chromosome"/>
</dbReference>